<sequence length="346" mass="38544">MHIKTQQHNGRTQNRLFSSILIFLSPSLKNFMETEVANDLFPLIRIYKDGRVERLMGTATVSPSLDEKTSVQSKDVTIPPGSIVSARLYIPKAAVGSPQKLPVLVYFHGGGFIIETAWSPTYHNYLNALVAEANIIAISVEYRRAPEHPLPTAYDDSWTALKWVASHSAGNGHEEWLNSHANLKKVFMSGDSAGANIVHNMGIRLGQENLDGIEFPGVVMVHPFFWGEEPLPLETTDPEKTSLIRDLWRVAYPTTAGCDDPLMNPAADPRLSGLGVNRVLICVAEKDVLRQRGWYYEEALRESGWSGAVEVMEAPGEDHVFHLFNPGCDNAVKMMKRLVSFMNEDE</sequence>
<dbReference type="SUPFAM" id="SSF53474">
    <property type="entry name" value="alpha/beta-Hydrolases"/>
    <property type="match status" value="1"/>
</dbReference>
<dbReference type="PANTHER" id="PTHR23024:SF467">
    <property type="entry name" value="CARBOXYLESTERASE 12-RELATED"/>
    <property type="match status" value="1"/>
</dbReference>
<evidence type="ECO:0000313" key="4">
    <source>
        <dbReference type="Proteomes" id="UP000827889"/>
    </source>
</evidence>
<dbReference type="InterPro" id="IPR013094">
    <property type="entry name" value="AB_hydrolase_3"/>
</dbReference>
<dbReference type="InterPro" id="IPR050466">
    <property type="entry name" value="Carboxylest/Gibb_receptor"/>
</dbReference>
<evidence type="ECO:0000313" key="5">
    <source>
        <dbReference type="RefSeq" id="XP_030525101.2"/>
    </source>
</evidence>
<dbReference type="Proteomes" id="UP000827889">
    <property type="component" value="Chromosome 5"/>
</dbReference>
<keyword evidence="4" id="KW-1185">Reference proteome</keyword>
<dbReference type="InterPro" id="IPR033140">
    <property type="entry name" value="Lipase_GDXG_put_SER_AS"/>
</dbReference>
<dbReference type="RefSeq" id="XP_030525101.2">
    <property type="nucleotide sequence ID" value="XM_030669241.2"/>
</dbReference>
<comment type="similarity">
    <text evidence="1">Belongs to the 'GDXG' lipolytic enzyme family.</text>
</comment>
<dbReference type="Gene3D" id="3.40.50.1820">
    <property type="entry name" value="alpha/beta hydrolase"/>
    <property type="match status" value="1"/>
</dbReference>
<name>A0A8B8NRG0_9MYRT</name>
<dbReference type="PROSITE" id="PS01174">
    <property type="entry name" value="LIPASE_GDXG_SER"/>
    <property type="match status" value="1"/>
</dbReference>
<feature type="domain" description="Alpha/beta hydrolase fold-3" evidence="3">
    <location>
        <begin position="104"/>
        <end position="322"/>
    </location>
</feature>
<organism evidence="4 5">
    <name type="scientific">Rhodamnia argentea</name>
    <dbReference type="NCBI Taxonomy" id="178133"/>
    <lineage>
        <taxon>Eukaryota</taxon>
        <taxon>Viridiplantae</taxon>
        <taxon>Streptophyta</taxon>
        <taxon>Embryophyta</taxon>
        <taxon>Tracheophyta</taxon>
        <taxon>Spermatophyta</taxon>
        <taxon>Magnoliopsida</taxon>
        <taxon>eudicotyledons</taxon>
        <taxon>Gunneridae</taxon>
        <taxon>Pentapetalae</taxon>
        <taxon>rosids</taxon>
        <taxon>malvids</taxon>
        <taxon>Myrtales</taxon>
        <taxon>Myrtaceae</taxon>
        <taxon>Myrtoideae</taxon>
        <taxon>Myrteae</taxon>
        <taxon>Australasian group</taxon>
        <taxon>Rhodamnia</taxon>
    </lineage>
</organism>
<proteinExistence type="inferred from homology"/>
<feature type="active site" evidence="2">
    <location>
        <position position="192"/>
    </location>
</feature>
<evidence type="ECO:0000259" key="3">
    <source>
        <dbReference type="Pfam" id="PF07859"/>
    </source>
</evidence>
<dbReference type="GeneID" id="115737216"/>
<evidence type="ECO:0000256" key="1">
    <source>
        <dbReference type="ARBA" id="ARBA00010515"/>
    </source>
</evidence>
<protein>
    <submittedName>
        <fullName evidence="5">Probable carboxylesterase 12</fullName>
    </submittedName>
</protein>
<accession>A0A8B8NRG0</accession>
<dbReference type="PANTHER" id="PTHR23024">
    <property type="entry name" value="ARYLACETAMIDE DEACETYLASE"/>
    <property type="match status" value="1"/>
</dbReference>
<dbReference type="InterPro" id="IPR029058">
    <property type="entry name" value="AB_hydrolase_fold"/>
</dbReference>
<gene>
    <name evidence="5" type="primary">LOC115737216</name>
</gene>
<evidence type="ECO:0000256" key="2">
    <source>
        <dbReference type="PROSITE-ProRule" id="PRU10038"/>
    </source>
</evidence>
<reference evidence="5" key="1">
    <citation type="submission" date="2025-08" db="UniProtKB">
        <authorList>
            <consortium name="RefSeq"/>
        </authorList>
    </citation>
    <scope>IDENTIFICATION</scope>
    <source>
        <tissue evidence="5">Leaf</tissue>
    </source>
</reference>
<dbReference type="Pfam" id="PF07859">
    <property type="entry name" value="Abhydrolase_3"/>
    <property type="match status" value="1"/>
</dbReference>